<dbReference type="SUPFAM" id="SSF81901">
    <property type="entry name" value="HCP-like"/>
    <property type="match status" value="1"/>
</dbReference>
<dbReference type="InterPro" id="IPR053301">
    <property type="entry name" value="F-box_motif"/>
</dbReference>
<accession>A0A2G9GJG7</accession>
<organism evidence="1 2">
    <name type="scientific">Handroanthus impetiginosus</name>
    <dbReference type="NCBI Taxonomy" id="429701"/>
    <lineage>
        <taxon>Eukaryota</taxon>
        <taxon>Viridiplantae</taxon>
        <taxon>Streptophyta</taxon>
        <taxon>Embryophyta</taxon>
        <taxon>Tracheophyta</taxon>
        <taxon>Spermatophyta</taxon>
        <taxon>Magnoliopsida</taxon>
        <taxon>eudicotyledons</taxon>
        <taxon>Gunneridae</taxon>
        <taxon>Pentapetalae</taxon>
        <taxon>asterids</taxon>
        <taxon>lamiids</taxon>
        <taxon>Lamiales</taxon>
        <taxon>Bignoniaceae</taxon>
        <taxon>Crescentiina</taxon>
        <taxon>Tabebuia alliance</taxon>
        <taxon>Handroanthus</taxon>
    </lineage>
</organism>
<dbReference type="OrthoDB" id="272077at2759"/>
<evidence type="ECO:0000313" key="1">
    <source>
        <dbReference type="EMBL" id="PIN05345.1"/>
    </source>
</evidence>
<dbReference type="Gene3D" id="1.25.40.10">
    <property type="entry name" value="Tetratricopeptide repeat domain"/>
    <property type="match status" value="1"/>
</dbReference>
<sequence length="151" mass="16881">MLAAPPLAVRHSAADAAHLLSARKAAELGDPAGQCNLAIIYLQANPPNTKEAIEWLYKASFAGQTPKILKFQNIKNIIGMKQKFTDVSGIIPRMDQEDFALFIVCCWSLWYYRNRALHAGTKATPNEIVIFARNFLLEFRSARHPLVEEAV</sequence>
<dbReference type="EMBL" id="NKXS01004796">
    <property type="protein sequence ID" value="PIN05345.1"/>
    <property type="molecule type" value="Genomic_DNA"/>
</dbReference>
<comment type="caution">
    <text evidence="1">The sequence shown here is derived from an EMBL/GenBank/DDBJ whole genome shotgun (WGS) entry which is preliminary data.</text>
</comment>
<dbReference type="SMART" id="SM00671">
    <property type="entry name" value="SEL1"/>
    <property type="match status" value="1"/>
</dbReference>
<dbReference type="InterPro" id="IPR006597">
    <property type="entry name" value="Sel1-like"/>
</dbReference>
<proteinExistence type="predicted"/>
<dbReference type="InterPro" id="IPR011990">
    <property type="entry name" value="TPR-like_helical_dom_sf"/>
</dbReference>
<dbReference type="Proteomes" id="UP000231279">
    <property type="component" value="Unassembled WGS sequence"/>
</dbReference>
<dbReference type="PANTHER" id="PTHR45088">
    <property type="entry name" value="OSJNBA0022H21.17 PROTEIN"/>
    <property type="match status" value="1"/>
</dbReference>
<keyword evidence="2" id="KW-1185">Reference proteome</keyword>
<gene>
    <name evidence="1" type="ORF">CDL12_22114</name>
</gene>
<name>A0A2G9GJG7_9LAMI</name>
<dbReference type="STRING" id="429701.A0A2G9GJG7"/>
<evidence type="ECO:0000313" key="2">
    <source>
        <dbReference type="Proteomes" id="UP000231279"/>
    </source>
</evidence>
<dbReference type="PANTHER" id="PTHR45088:SF1">
    <property type="entry name" value="OS04G0476000 PROTEIN"/>
    <property type="match status" value="1"/>
</dbReference>
<reference evidence="2" key="1">
    <citation type="journal article" date="2018" name="Gigascience">
        <title>Genome assembly of the Pink Ipe (Handroanthus impetiginosus, Bignoniaceae), a highly valued, ecologically keystone Neotropical timber forest tree.</title>
        <authorList>
            <person name="Silva-Junior O.B."/>
            <person name="Grattapaglia D."/>
            <person name="Novaes E."/>
            <person name="Collevatti R.G."/>
        </authorList>
    </citation>
    <scope>NUCLEOTIDE SEQUENCE [LARGE SCALE GENOMIC DNA]</scope>
    <source>
        <strain evidence="2">cv. UFG-1</strain>
    </source>
</reference>
<dbReference type="AlphaFoldDB" id="A0A2G9GJG7"/>
<protein>
    <submittedName>
        <fullName evidence="1">Uncharacterized protein</fullName>
    </submittedName>
</protein>